<feature type="domain" description="Baseplate protein J-like barrel" evidence="1">
    <location>
        <begin position="97"/>
        <end position="181"/>
    </location>
</feature>
<feature type="domain" description="Baseplate J-like C-terminal" evidence="3">
    <location>
        <begin position="364"/>
        <end position="431"/>
    </location>
</feature>
<dbReference type="InterPro" id="IPR058530">
    <property type="entry name" value="Baseplate_J-like_C"/>
</dbReference>
<evidence type="ECO:0000259" key="1">
    <source>
        <dbReference type="Pfam" id="PF04865"/>
    </source>
</evidence>
<reference evidence="4" key="1">
    <citation type="journal article" date="2021" name="Proc. Natl. Acad. Sci. U.S.A.">
        <title>A Catalog of Tens of Thousands of Viruses from Human Metagenomes Reveals Hidden Associations with Chronic Diseases.</title>
        <authorList>
            <person name="Tisza M.J."/>
            <person name="Buck C.B."/>
        </authorList>
    </citation>
    <scope>NUCLEOTIDE SEQUENCE</scope>
    <source>
        <strain evidence="4">CtFWA4</strain>
    </source>
</reference>
<dbReference type="Pfam" id="PF26079">
    <property type="entry name" value="Baseplate_J_C"/>
    <property type="match status" value="1"/>
</dbReference>
<organism evidence="4">
    <name type="scientific">Caudovirales sp. ctFWA4</name>
    <dbReference type="NCBI Taxonomy" id="2827628"/>
    <lineage>
        <taxon>Viruses</taxon>
        <taxon>Duplodnaviria</taxon>
        <taxon>Heunggongvirae</taxon>
        <taxon>Uroviricota</taxon>
        <taxon>Caudoviricetes</taxon>
    </lineage>
</organism>
<dbReference type="InterPro" id="IPR006949">
    <property type="entry name" value="Barrel_Baseplate_J-like"/>
</dbReference>
<evidence type="ECO:0000259" key="2">
    <source>
        <dbReference type="Pfam" id="PF26078"/>
    </source>
</evidence>
<dbReference type="EMBL" id="BK015858">
    <property type="protein sequence ID" value="DAD69911.1"/>
    <property type="molecule type" value="Genomic_DNA"/>
</dbReference>
<sequence>MSRNTEFQFVSTDAAEITNFLITVYENLTGVSVRPASPEKLFAQWAASVIIQERVYNNYTANQNIPSRAEGKNLDALAELYYLQQRPQAKPAYCTERFTISEAQTFAILVPKGTRVTDASNTLIWETVADAYINAGDTYVDTAIRCQTDGTVGNGYAVGQLNVIVDVFDYYTSCTNITTSDDGSEIASDEEFYELMRESMFAFSTAGAVGSYIYHAKSVSTEIADVQAVRPAVVKKVTLDLYTKGGAKYAFWGGDTIDLSSLAVYAKGSSTAASADTDYTVTYENGLLQVAIAADGALASASQIDVSLTFDGAGHVDIYVLMNDGTIATTEIKNAVLAACNESKVRPLADYVSVKDPGLVSYNIDFTYYVPTDTTLSGAAIQEAVDAAVEEYIAWQSGKLGRDINPDKLRDLLFHTGVKRIVLRSPTYKVLEGGKNNAAPQIAKLGTKTIVNGGYEDE</sequence>
<evidence type="ECO:0000313" key="4">
    <source>
        <dbReference type="EMBL" id="DAD69911.1"/>
    </source>
</evidence>
<feature type="domain" description="Baseplate J-like central" evidence="2">
    <location>
        <begin position="311"/>
        <end position="355"/>
    </location>
</feature>
<name>A0A8S5LJ80_9CAUD</name>
<dbReference type="Pfam" id="PF26078">
    <property type="entry name" value="Baseplate_J_M"/>
    <property type="match status" value="1"/>
</dbReference>
<evidence type="ECO:0000259" key="3">
    <source>
        <dbReference type="Pfam" id="PF26079"/>
    </source>
</evidence>
<dbReference type="InterPro" id="IPR058531">
    <property type="entry name" value="Baseplate_J_M"/>
</dbReference>
<protein>
    <submittedName>
        <fullName evidence="4">Baseplate assembly protein</fullName>
    </submittedName>
</protein>
<proteinExistence type="predicted"/>
<dbReference type="Pfam" id="PF04865">
    <property type="entry name" value="Baseplate_J"/>
    <property type="match status" value="1"/>
</dbReference>
<accession>A0A8S5LJ80</accession>